<evidence type="ECO:0000313" key="1">
    <source>
        <dbReference type="EMBL" id="CDH21505.1"/>
    </source>
</evidence>
<dbReference type="AlphaFoldDB" id="A0A077PAP0"/>
<gene>
    <name evidence="1" type="ORF">XBKQ1_490002</name>
</gene>
<dbReference type="RefSeq" id="WP_038244215.1">
    <property type="nucleotide sequence ID" value="NZ_CAWLZI010000047.1"/>
</dbReference>
<comment type="caution">
    <text evidence="1">The sequence shown here is derived from an EMBL/GenBank/DDBJ whole genome shotgun (WGS) entry which is preliminary data.</text>
</comment>
<name>A0A077PAP0_XENBV</name>
<accession>A0A077PAP0</accession>
<dbReference type="HOGENOM" id="CLU_027425_0_0_6"/>
<dbReference type="OrthoDB" id="6448169at2"/>
<dbReference type="Proteomes" id="UP000028500">
    <property type="component" value="Unassembled WGS sequence"/>
</dbReference>
<protein>
    <submittedName>
        <fullName evidence="1">Uncharacterized protein</fullName>
    </submittedName>
</protein>
<organism evidence="1 2">
    <name type="scientific">Xenorhabdus bovienii str. kraussei Quebec</name>
    <dbReference type="NCBI Taxonomy" id="1398203"/>
    <lineage>
        <taxon>Bacteria</taxon>
        <taxon>Pseudomonadati</taxon>
        <taxon>Pseudomonadota</taxon>
        <taxon>Gammaproteobacteria</taxon>
        <taxon>Enterobacterales</taxon>
        <taxon>Morganellaceae</taxon>
        <taxon>Xenorhabdus</taxon>
    </lineage>
</organism>
<evidence type="ECO:0000313" key="2">
    <source>
        <dbReference type="Proteomes" id="UP000028500"/>
    </source>
</evidence>
<sequence length="535" mass="58491">MDKIPMKYSLEKNADLIIGQVFTLKVTLVSDKSIPPISTISISGVKNIIPPTSPVPLIVTNGEKSVEISFSMTVKNNIQDGDPIKFQIDTNAGNFESGIFKCTARKIAPESLILTVDNEFLDLPTGPNEPPGAGSPCPSIQGSTYCTKVHTVLTDTNGKKLSGVPVLISENRTGNLGRFHIYDAKQKAIIKVEEANGFDQMIINSDPDGNVAFYLYSQESLSAVLELTSMIQGVDYVQNATSPVYAISSKTQSSTLRWPNIEDFWSGDLTSDGSPTFNVMITKYDDASHGDVIIFYVNGNRTEYIKRVGNVEKDLGSYSIQLPYSMFKINKEYSLSYVVILSDSGSIKSSFSTRFVYMGGAIPQPDKNIKRNYDPCVIHTSLGVIKDNIVPENTYINYDSIRSYSYNHNTLKTGLFIAIIVSDTNKGGLPSDAKVTKLTVYINAPRGGADGTGKFQKDYTPVGGILTDPISNTKYIGVHVPCSDLVKFAPDEETGAPGNISFDYEVLVDGKKEYGKIWQGVIDTRASDNNFCTDN</sequence>
<keyword evidence="2" id="KW-1185">Reference proteome</keyword>
<proteinExistence type="predicted"/>
<dbReference type="EMBL" id="CBSY010000238">
    <property type="protein sequence ID" value="CDH21505.1"/>
    <property type="molecule type" value="Genomic_DNA"/>
</dbReference>
<reference evidence="1" key="1">
    <citation type="submission" date="2013-07" db="EMBL/GenBank/DDBJ databases">
        <title>Sub-species coevolution in mutualistic symbiosis.</title>
        <authorList>
            <person name="Murfin K."/>
            <person name="Klassen J."/>
            <person name="Lee M."/>
            <person name="Forst S."/>
            <person name="Stock P."/>
            <person name="Goodrich-Blair H."/>
        </authorList>
    </citation>
    <scope>NUCLEOTIDE SEQUENCE [LARGE SCALE GENOMIC DNA]</scope>
    <source>
        <strain evidence="1">Kraussei Quebec</strain>
    </source>
</reference>